<keyword evidence="3" id="KW-1185">Reference proteome</keyword>
<feature type="coiled-coil region" evidence="1">
    <location>
        <begin position="106"/>
        <end position="134"/>
    </location>
</feature>
<evidence type="ECO:0000313" key="3">
    <source>
        <dbReference type="Proteomes" id="UP000276103"/>
    </source>
</evidence>
<gene>
    <name evidence="2" type="ORF">DSM107003_08370</name>
</gene>
<dbReference type="Gene3D" id="1.25.40.620">
    <property type="match status" value="1"/>
</dbReference>
<dbReference type="EMBL" id="RSCM01000002">
    <property type="protein sequence ID" value="RUS98818.1"/>
    <property type="molecule type" value="Genomic_DNA"/>
</dbReference>
<evidence type="ECO:0000313" key="2">
    <source>
        <dbReference type="EMBL" id="RUS98818.1"/>
    </source>
</evidence>
<sequence length="181" mass="20960">MQLRGVIANNNNLLEATRSVLSLQDREYFEKLKGYFARCEDTEGVIKVASLLSETVELQKKADDFYNGGIYHLQNGNYERSLADFEEAQRYRYPDASRMIVEVRKQQDKAVLAKQLEEQKRQLLEQVKRQQEQQAADILLKSSVGIDYSKLLDLLKAGKLKELDEEIRRVTNTIAKTLKPY</sequence>
<evidence type="ECO:0000256" key="1">
    <source>
        <dbReference type="SAM" id="Coils"/>
    </source>
</evidence>
<protein>
    <submittedName>
        <fullName evidence="2">Uncharacterized protein</fullName>
    </submittedName>
</protein>
<reference evidence="2 3" key="1">
    <citation type="journal article" date="2019" name="Genome Biol. Evol.">
        <title>Day and night: Metabolic profiles and evolutionary relationships of six axenic non-marine cyanobacteria.</title>
        <authorList>
            <person name="Will S.E."/>
            <person name="Henke P."/>
            <person name="Boedeker C."/>
            <person name="Huang S."/>
            <person name="Brinkmann H."/>
            <person name="Rohde M."/>
            <person name="Jarek M."/>
            <person name="Friedl T."/>
            <person name="Seufert S."/>
            <person name="Schumacher M."/>
            <person name="Overmann J."/>
            <person name="Neumann-Schaal M."/>
            <person name="Petersen J."/>
        </authorList>
    </citation>
    <scope>NUCLEOTIDE SEQUENCE [LARGE SCALE GENOMIC DNA]</scope>
    <source>
        <strain evidence="2 3">SAG 1403-4b</strain>
    </source>
</reference>
<name>A0A433UYC3_ANAVA</name>
<accession>A0A433UYC3</accession>
<proteinExistence type="predicted"/>
<comment type="caution">
    <text evidence="2">The sequence shown here is derived from an EMBL/GenBank/DDBJ whole genome shotgun (WGS) entry which is preliminary data.</text>
</comment>
<dbReference type="AlphaFoldDB" id="A0A433UYC3"/>
<dbReference type="Proteomes" id="UP000276103">
    <property type="component" value="Unassembled WGS sequence"/>
</dbReference>
<keyword evidence="1" id="KW-0175">Coiled coil</keyword>
<organism evidence="2 3">
    <name type="scientific">Trichormus variabilis SAG 1403-4b</name>
    <dbReference type="NCBI Taxonomy" id="447716"/>
    <lineage>
        <taxon>Bacteria</taxon>
        <taxon>Bacillati</taxon>
        <taxon>Cyanobacteriota</taxon>
        <taxon>Cyanophyceae</taxon>
        <taxon>Nostocales</taxon>
        <taxon>Nostocaceae</taxon>
        <taxon>Trichormus</taxon>
    </lineage>
</organism>